<evidence type="ECO:0000313" key="2">
    <source>
        <dbReference type="Proteomes" id="UP001062846"/>
    </source>
</evidence>
<evidence type="ECO:0000313" key="1">
    <source>
        <dbReference type="EMBL" id="KAI8527957.1"/>
    </source>
</evidence>
<dbReference type="EMBL" id="CM046399">
    <property type="protein sequence ID" value="KAI8527957.1"/>
    <property type="molecule type" value="Genomic_DNA"/>
</dbReference>
<dbReference type="Proteomes" id="UP001062846">
    <property type="component" value="Chromosome 12"/>
</dbReference>
<sequence>MCGVLDEVIVKGKFLLTGLKKEEEFIQGVREAEPSTKYILKTLTKRVAKRWKEMPKVDKAPYIQSANEAKAKKPKEKRKTVMPIFRSRCSPKKLGELNKKLTNNQRKAVQQLGFGSLLNLQCNMLPRDFIWKLVEHFNPKTRTLEFGRLRTYEITTADVAQALGFKLGGVLVPTNCEDDHVKHIESLFLEKGKKLTRGLTVKMMDHVFDKKTSGKKFKTAYVLYALCCFLCPTTKDEAGPKLFPGVRDLDAIPHYAWPQFVLDWLVRQITMYKNRGAKATKKAGKIEAPGVGGCVLLLMLLYFDKEPMGMTVGQEGGPLIECWTQLRIQQRIAKEENLELLDPTLSQFPQPRLRHPVEQIKKMDDILMEALGNKPTERDECISDFQNKPSGEQNESDESDGGSESDKCDGGEEGDESDGDGGEKGDESRSDVGEESDRGQEGDETDEGEEAEHTDGGEKIEGDDGGEETKCAEKDVEPKGVEPMSPFPEIDNQVDMPIYTPELVTIHDYAQAGIYDRADERLAGENKQGKEELDQQKKEEVDKEKDDDKMDEQVGVQGKESVALSKPSKRRPNRVLKRSQSRKTPYVAHPEVKESKYTNEENSVYAYLMKRIAKSNRLSVFKNEGIGWILDMDQLQKEFKPRGHMSLFISGLYKVMQWTRKNLNKEFHEWPIVHPQVPQQSNTHDCGFYVVRFMEHWTGGRFNTSQLEDLEENDLRKRLLVRFMLSPLNNLRDELLSKCN</sequence>
<organism evidence="1 2">
    <name type="scientific">Rhododendron molle</name>
    <name type="common">Chinese azalea</name>
    <name type="synonym">Azalea mollis</name>
    <dbReference type="NCBI Taxonomy" id="49168"/>
    <lineage>
        <taxon>Eukaryota</taxon>
        <taxon>Viridiplantae</taxon>
        <taxon>Streptophyta</taxon>
        <taxon>Embryophyta</taxon>
        <taxon>Tracheophyta</taxon>
        <taxon>Spermatophyta</taxon>
        <taxon>Magnoliopsida</taxon>
        <taxon>eudicotyledons</taxon>
        <taxon>Gunneridae</taxon>
        <taxon>Pentapetalae</taxon>
        <taxon>asterids</taxon>
        <taxon>Ericales</taxon>
        <taxon>Ericaceae</taxon>
        <taxon>Ericoideae</taxon>
        <taxon>Rhodoreae</taxon>
        <taxon>Rhododendron</taxon>
    </lineage>
</organism>
<reference evidence="1" key="1">
    <citation type="submission" date="2022-02" db="EMBL/GenBank/DDBJ databases">
        <title>Plant Genome Project.</title>
        <authorList>
            <person name="Zhang R.-G."/>
        </authorList>
    </citation>
    <scope>NUCLEOTIDE SEQUENCE</scope>
    <source>
        <strain evidence="1">AT1</strain>
    </source>
</reference>
<keyword evidence="2" id="KW-1185">Reference proteome</keyword>
<proteinExistence type="predicted"/>
<name>A0ACC0LHV1_RHOML</name>
<protein>
    <submittedName>
        <fullName evidence="1">Uncharacterized protein</fullName>
    </submittedName>
</protein>
<gene>
    <name evidence="1" type="ORF">RHMOL_Rhmol12G0114500</name>
</gene>
<comment type="caution">
    <text evidence="1">The sequence shown here is derived from an EMBL/GenBank/DDBJ whole genome shotgun (WGS) entry which is preliminary data.</text>
</comment>
<accession>A0ACC0LHV1</accession>